<name>A0A6J5WZ51_PRUAR</name>
<dbReference type="Proteomes" id="UP000507245">
    <property type="component" value="Unassembled WGS sequence"/>
</dbReference>
<protein>
    <submittedName>
        <fullName evidence="1">Uncharacterized protein</fullName>
    </submittedName>
</protein>
<evidence type="ECO:0000313" key="1">
    <source>
        <dbReference type="EMBL" id="CAB4303728.1"/>
    </source>
</evidence>
<reference evidence="2" key="1">
    <citation type="journal article" date="2020" name="Genome Biol.">
        <title>Gamete binning: chromosome-level and haplotype-resolved genome assembly enabled by high-throughput single-cell sequencing of gamete genomes.</title>
        <authorList>
            <person name="Campoy J.A."/>
            <person name="Sun H."/>
            <person name="Goel M."/>
            <person name="Jiao W.-B."/>
            <person name="Folz-Donahue K."/>
            <person name="Wang N."/>
            <person name="Rubio M."/>
            <person name="Liu C."/>
            <person name="Kukat C."/>
            <person name="Ruiz D."/>
            <person name="Huettel B."/>
            <person name="Schneeberger K."/>
        </authorList>
    </citation>
    <scope>NUCLEOTIDE SEQUENCE [LARGE SCALE GENOMIC DNA]</scope>
    <source>
        <strain evidence="2">cv. Rojo Pasion</strain>
    </source>
</reference>
<proteinExistence type="predicted"/>
<evidence type="ECO:0000313" key="2">
    <source>
        <dbReference type="Proteomes" id="UP000507245"/>
    </source>
</evidence>
<gene>
    <name evidence="1" type="ORF">ORAREDHAP_LOCUS20249</name>
</gene>
<dbReference type="AlphaFoldDB" id="A0A6J5WZ51"/>
<sequence>MQDSHCLLLLNVIGEFSTILKVGIMPRLSWCHEKDGRLSCFKWLRSFGEEIANFQLKFKSNRTSLGIFLIDINCVKIPDQEEM</sequence>
<organism evidence="1 2">
    <name type="scientific">Prunus armeniaca</name>
    <name type="common">Apricot</name>
    <name type="synonym">Armeniaca vulgaris</name>
    <dbReference type="NCBI Taxonomy" id="36596"/>
    <lineage>
        <taxon>Eukaryota</taxon>
        <taxon>Viridiplantae</taxon>
        <taxon>Streptophyta</taxon>
        <taxon>Embryophyta</taxon>
        <taxon>Tracheophyta</taxon>
        <taxon>Spermatophyta</taxon>
        <taxon>Magnoliopsida</taxon>
        <taxon>eudicotyledons</taxon>
        <taxon>Gunneridae</taxon>
        <taxon>Pentapetalae</taxon>
        <taxon>rosids</taxon>
        <taxon>fabids</taxon>
        <taxon>Rosales</taxon>
        <taxon>Rosaceae</taxon>
        <taxon>Amygdaloideae</taxon>
        <taxon>Amygdaleae</taxon>
        <taxon>Prunus</taxon>
    </lineage>
</organism>
<accession>A0A6J5WZ51</accession>
<keyword evidence="2" id="KW-1185">Reference proteome</keyword>
<dbReference type="EMBL" id="CAEKKB010000003">
    <property type="protein sequence ID" value="CAB4303728.1"/>
    <property type="molecule type" value="Genomic_DNA"/>
</dbReference>